<dbReference type="Pfam" id="PF13701">
    <property type="entry name" value="DDE_Tnp_1_4"/>
    <property type="match status" value="1"/>
</dbReference>
<reference evidence="3" key="1">
    <citation type="submission" date="2016-10" db="EMBL/GenBank/DDBJ databases">
        <authorList>
            <person name="Varghese N."/>
            <person name="Submissions S."/>
        </authorList>
    </citation>
    <scope>NUCLEOTIDE SEQUENCE [LARGE SCALE GENOMIC DNA]</scope>
    <source>
        <strain evidence="3">DSM 26348</strain>
    </source>
</reference>
<name>A0A1I3RDN8_9PLAN</name>
<proteinExistence type="predicted"/>
<dbReference type="InterPro" id="IPR025668">
    <property type="entry name" value="Tnp_DDE_dom"/>
</dbReference>
<evidence type="ECO:0000259" key="1">
    <source>
        <dbReference type="Pfam" id="PF13701"/>
    </source>
</evidence>
<keyword evidence="3" id="KW-1185">Reference proteome</keyword>
<dbReference type="NCBIfam" id="NF033539">
    <property type="entry name" value="transpos_IS1380"/>
    <property type="match status" value="1"/>
</dbReference>
<gene>
    <name evidence="2" type="ORF">SAMN05421753_12086</name>
</gene>
<dbReference type="STRING" id="1576369.SAMN05421753_12086"/>
<dbReference type="AlphaFoldDB" id="A0A1I3RDN8"/>
<evidence type="ECO:0000313" key="2">
    <source>
        <dbReference type="EMBL" id="SFJ43952.1"/>
    </source>
</evidence>
<evidence type="ECO:0000313" key="3">
    <source>
        <dbReference type="Proteomes" id="UP000199518"/>
    </source>
</evidence>
<feature type="domain" description="Transposase DDE" evidence="1">
    <location>
        <begin position="12"/>
        <end position="441"/>
    </location>
</feature>
<sequence>MSECNTQPLLFQPHERRDVAADFDDGTITSDAGGLLLREVELRFGIIRQFAGCFTDHRDEQLIEFSPLELLLQRVMGLALGYEDLNDHEQLRHDSLLALLCGRKDITGSNRPDLRDRDMPLAGKSTLNRLELTPAGAGEKSRYKKIVAHIGQLHNALVDLFIRLRAKQGVPEELILDFDATDDPIHGDQLGKFFHGYYKNYCYLPLYAFCDGWPLLALLRPSDLDASEGTVEQLARIVPRLRQAWPQVRIIVRGDSGFCRESIMAWCEAHHVDYVFGLAKNRRLQRIIGRELQTAQQLFEQTFDSARVFKDFEYRTHQSWSRSRRVISKAEHLVKGSNPRFVVTSLCPERIPARVLYEDLYCARGEMENRIKEQQLFLFADRTSTHAMRSNQLRVLFSTMAYPLHQALRQFGLQGTSLARAQVHTIRNTLLKIGGRIRVSGAAWCSRSHWRTLTETCSSRS</sequence>
<dbReference type="EMBL" id="FOQD01000020">
    <property type="protein sequence ID" value="SFJ43952.1"/>
    <property type="molecule type" value="Genomic_DNA"/>
</dbReference>
<protein>
    <submittedName>
        <fullName evidence="2">Transposase DDE domain group 1</fullName>
    </submittedName>
</protein>
<organism evidence="2 3">
    <name type="scientific">Planctomicrobium piriforme</name>
    <dbReference type="NCBI Taxonomy" id="1576369"/>
    <lineage>
        <taxon>Bacteria</taxon>
        <taxon>Pseudomonadati</taxon>
        <taxon>Planctomycetota</taxon>
        <taxon>Planctomycetia</taxon>
        <taxon>Planctomycetales</taxon>
        <taxon>Planctomycetaceae</taxon>
        <taxon>Planctomicrobium</taxon>
    </lineage>
</organism>
<accession>A0A1I3RDN8</accession>
<dbReference type="Proteomes" id="UP000199518">
    <property type="component" value="Unassembled WGS sequence"/>
</dbReference>
<dbReference type="RefSeq" id="WP_390458703.1">
    <property type="nucleotide sequence ID" value="NZ_FOQD01000020.1"/>
</dbReference>
<dbReference type="InterPro" id="IPR047960">
    <property type="entry name" value="Transpos_IS1380"/>
</dbReference>